<dbReference type="InterPro" id="IPR036259">
    <property type="entry name" value="MFS_trans_sf"/>
</dbReference>
<dbReference type="InterPro" id="IPR004638">
    <property type="entry name" value="EmrB-like"/>
</dbReference>
<comment type="caution">
    <text evidence="10">The sequence shown here is derived from an EMBL/GenBank/DDBJ whole genome shotgun (WGS) entry which is preliminary data.</text>
</comment>
<evidence type="ECO:0000256" key="4">
    <source>
        <dbReference type="ARBA" id="ARBA00022475"/>
    </source>
</evidence>
<keyword evidence="11" id="KW-1185">Reference proteome</keyword>
<keyword evidence="5 8" id="KW-0812">Transmembrane</keyword>
<organism evidence="10 11">
    <name type="scientific">Cryptosporangium minutisporangium</name>
    <dbReference type="NCBI Taxonomy" id="113569"/>
    <lineage>
        <taxon>Bacteria</taxon>
        <taxon>Bacillati</taxon>
        <taxon>Actinomycetota</taxon>
        <taxon>Actinomycetes</taxon>
        <taxon>Cryptosporangiales</taxon>
        <taxon>Cryptosporangiaceae</taxon>
        <taxon>Cryptosporangium</taxon>
    </lineage>
</organism>
<evidence type="ECO:0000256" key="2">
    <source>
        <dbReference type="ARBA" id="ARBA00008537"/>
    </source>
</evidence>
<feature type="transmembrane region" description="Helical" evidence="8">
    <location>
        <begin position="61"/>
        <end position="81"/>
    </location>
</feature>
<feature type="domain" description="Major facilitator superfamily (MFS) profile" evidence="9">
    <location>
        <begin position="23"/>
        <end position="465"/>
    </location>
</feature>
<dbReference type="Proteomes" id="UP001501676">
    <property type="component" value="Unassembled WGS sequence"/>
</dbReference>
<feature type="transmembrane region" description="Helical" evidence="8">
    <location>
        <begin position="338"/>
        <end position="360"/>
    </location>
</feature>
<dbReference type="PRINTS" id="PR01036">
    <property type="entry name" value="TCRTETB"/>
</dbReference>
<reference evidence="11" key="1">
    <citation type="journal article" date="2019" name="Int. J. Syst. Evol. Microbiol.">
        <title>The Global Catalogue of Microorganisms (GCM) 10K type strain sequencing project: providing services to taxonomists for standard genome sequencing and annotation.</title>
        <authorList>
            <consortium name="The Broad Institute Genomics Platform"/>
            <consortium name="The Broad Institute Genome Sequencing Center for Infectious Disease"/>
            <person name="Wu L."/>
            <person name="Ma J."/>
        </authorList>
    </citation>
    <scope>NUCLEOTIDE SEQUENCE [LARGE SCALE GENOMIC DNA]</scope>
    <source>
        <strain evidence="11">JCM 9458</strain>
    </source>
</reference>
<dbReference type="Gene3D" id="1.20.1250.20">
    <property type="entry name" value="MFS general substrate transporter like domains"/>
    <property type="match status" value="2"/>
</dbReference>
<dbReference type="RefSeq" id="WP_345730019.1">
    <property type="nucleotide sequence ID" value="NZ_BAAAYN010000027.1"/>
</dbReference>
<accession>A0ABP6T0R9</accession>
<dbReference type="NCBIfam" id="TIGR00711">
    <property type="entry name" value="efflux_EmrB"/>
    <property type="match status" value="1"/>
</dbReference>
<dbReference type="EMBL" id="BAAAYN010000027">
    <property type="protein sequence ID" value="GAA3390264.1"/>
    <property type="molecule type" value="Genomic_DNA"/>
</dbReference>
<keyword evidence="6 8" id="KW-1133">Transmembrane helix</keyword>
<evidence type="ECO:0000256" key="1">
    <source>
        <dbReference type="ARBA" id="ARBA00004651"/>
    </source>
</evidence>
<dbReference type="PANTHER" id="PTHR42718:SF9">
    <property type="entry name" value="MAJOR FACILITATOR SUPERFAMILY MULTIDRUG TRANSPORTER MFSC"/>
    <property type="match status" value="1"/>
</dbReference>
<evidence type="ECO:0000313" key="11">
    <source>
        <dbReference type="Proteomes" id="UP001501676"/>
    </source>
</evidence>
<evidence type="ECO:0000256" key="6">
    <source>
        <dbReference type="ARBA" id="ARBA00022989"/>
    </source>
</evidence>
<feature type="transmembrane region" description="Helical" evidence="8">
    <location>
        <begin position="114"/>
        <end position="135"/>
    </location>
</feature>
<dbReference type="PROSITE" id="PS50850">
    <property type="entry name" value="MFS"/>
    <property type="match status" value="1"/>
</dbReference>
<gene>
    <name evidence="10" type="ORF">GCM10020369_43580</name>
</gene>
<dbReference type="SUPFAM" id="SSF103473">
    <property type="entry name" value="MFS general substrate transporter"/>
    <property type="match status" value="1"/>
</dbReference>
<keyword evidence="3" id="KW-0813">Transport</keyword>
<dbReference type="PANTHER" id="PTHR42718">
    <property type="entry name" value="MAJOR FACILITATOR SUPERFAMILY MULTIDRUG TRANSPORTER MFSC"/>
    <property type="match status" value="1"/>
</dbReference>
<name>A0ABP6T0R9_9ACTN</name>
<comment type="subcellular location">
    <subcellularLocation>
        <location evidence="1">Cell membrane</location>
        <topology evidence="1">Multi-pass membrane protein</topology>
    </subcellularLocation>
</comment>
<evidence type="ECO:0000256" key="8">
    <source>
        <dbReference type="SAM" id="Phobius"/>
    </source>
</evidence>
<dbReference type="InterPro" id="IPR020846">
    <property type="entry name" value="MFS_dom"/>
</dbReference>
<proteinExistence type="inferred from homology"/>
<dbReference type="Pfam" id="PF07690">
    <property type="entry name" value="MFS_1"/>
    <property type="match status" value="1"/>
</dbReference>
<feature type="transmembrane region" description="Helical" evidence="8">
    <location>
        <begin position="279"/>
        <end position="301"/>
    </location>
</feature>
<feature type="transmembrane region" description="Helical" evidence="8">
    <location>
        <begin position="414"/>
        <end position="431"/>
    </location>
</feature>
<dbReference type="CDD" id="cd17503">
    <property type="entry name" value="MFS_LmrB_MDR_like"/>
    <property type="match status" value="1"/>
</dbReference>
<feature type="transmembrane region" description="Helical" evidence="8">
    <location>
        <begin position="20"/>
        <end position="41"/>
    </location>
</feature>
<keyword evidence="7 8" id="KW-0472">Membrane</keyword>
<keyword evidence="4" id="KW-1003">Cell membrane</keyword>
<evidence type="ECO:0000259" key="9">
    <source>
        <dbReference type="PROSITE" id="PS50850"/>
    </source>
</evidence>
<dbReference type="InterPro" id="IPR011701">
    <property type="entry name" value="MFS"/>
</dbReference>
<sequence>MSVADVTAETQPDAPIPARVWRLAGVIASGAFLSGLDASVVNVGLDTIGREFGTTLGTAQWVATGYLIAFAASLPLCAWLARRVGAGRLWLSCLAAFTLASAACAFAPDAGWLIGLRVVQGLAAGMLIPAGQTILGRAVGPHRLGRVMATLGIAVTLAPTLGPVIGGYLLHVGSWPWLFLVNIPVGVAALWLGLRLVPRGEPADAGPLDWVGLILLSAGLPLVVYGCTRWGEIGGVGSVGVAVPLAVGVLALVAYGVHASRSASPVLDLSLFRIRAYRAATSAATFVGAALFGAGLLYPLYFQIGRGADPLESGIALISLGIGTSLALPFVGRLVDRFGGGLVGLVGSVATVVTTLPFAVLDVDASEWLVQALLFVRGAALACATVPVVTAAFKAVTPDQLPDATAQVNILNRVGGALGGALFAVVVATSLPRGAEAAFHAAFWWLTAASVLGTVAAAWLAVAERPRATAPG</sequence>
<evidence type="ECO:0000256" key="7">
    <source>
        <dbReference type="ARBA" id="ARBA00023136"/>
    </source>
</evidence>
<feature type="transmembrane region" description="Helical" evidence="8">
    <location>
        <begin position="147"/>
        <end position="169"/>
    </location>
</feature>
<evidence type="ECO:0000313" key="10">
    <source>
        <dbReference type="EMBL" id="GAA3390264.1"/>
    </source>
</evidence>
<feature type="transmembrane region" description="Helical" evidence="8">
    <location>
        <begin position="236"/>
        <end position="258"/>
    </location>
</feature>
<comment type="similarity">
    <text evidence="2">Belongs to the major facilitator superfamily. EmrB family.</text>
</comment>
<feature type="transmembrane region" description="Helical" evidence="8">
    <location>
        <begin position="206"/>
        <end position="224"/>
    </location>
</feature>
<evidence type="ECO:0000256" key="5">
    <source>
        <dbReference type="ARBA" id="ARBA00022692"/>
    </source>
</evidence>
<feature type="transmembrane region" description="Helical" evidence="8">
    <location>
        <begin position="372"/>
        <end position="393"/>
    </location>
</feature>
<feature type="transmembrane region" description="Helical" evidence="8">
    <location>
        <begin position="175"/>
        <end position="194"/>
    </location>
</feature>
<feature type="transmembrane region" description="Helical" evidence="8">
    <location>
        <begin position="443"/>
        <end position="462"/>
    </location>
</feature>
<protein>
    <submittedName>
        <fullName evidence="10">MDR family MFS transporter</fullName>
    </submittedName>
</protein>
<evidence type="ECO:0000256" key="3">
    <source>
        <dbReference type="ARBA" id="ARBA00022448"/>
    </source>
</evidence>
<feature type="transmembrane region" description="Helical" evidence="8">
    <location>
        <begin position="88"/>
        <end position="108"/>
    </location>
</feature>
<feature type="transmembrane region" description="Helical" evidence="8">
    <location>
        <begin position="313"/>
        <end position="331"/>
    </location>
</feature>